<keyword evidence="7 11" id="KW-0665">Pyrimidine biosynthesis</keyword>
<feature type="binding site" evidence="11">
    <location>
        <position position="297"/>
    </location>
    <ligand>
        <name>FMN</name>
        <dbReference type="ChEBI" id="CHEBI:58210"/>
    </ligand>
</feature>
<comment type="function">
    <text evidence="1 11">Catalyzes the conversion of dihydroorotate to orotate with quinone as electron acceptor.</text>
</comment>
<comment type="subcellular location">
    <subcellularLocation>
        <location evidence="11">Cell membrane</location>
        <topology evidence="11">Peripheral membrane protein</topology>
    </subcellularLocation>
    <subcellularLocation>
        <location evidence="2">Membrane</location>
    </subcellularLocation>
</comment>
<keyword evidence="8 11" id="KW-0560">Oxidoreductase</keyword>
<dbReference type="RefSeq" id="WP_344308008.1">
    <property type="nucleotide sequence ID" value="NZ_BAAANY010000005.1"/>
</dbReference>
<dbReference type="SUPFAM" id="SSF51395">
    <property type="entry name" value="FMN-linked oxidoreductases"/>
    <property type="match status" value="1"/>
</dbReference>
<dbReference type="Proteomes" id="UP001500618">
    <property type="component" value="Unassembled WGS sequence"/>
</dbReference>
<feature type="binding site" evidence="11">
    <location>
        <position position="268"/>
    </location>
    <ligand>
        <name>FMN</name>
        <dbReference type="ChEBI" id="CHEBI:58210"/>
    </ligand>
</feature>
<feature type="binding site" evidence="11">
    <location>
        <position position="72"/>
    </location>
    <ligand>
        <name>substrate</name>
    </ligand>
</feature>
<feature type="active site" description="Nucleophile" evidence="11">
    <location>
        <position position="182"/>
    </location>
</feature>
<dbReference type="HAMAP" id="MF_00225">
    <property type="entry name" value="DHO_dh_type2"/>
    <property type="match status" value="1"/>
</dbReference>
<dbReference type="Gene3D" id="3.20.20.70">
    <property type="entry name" value="Aldolase class I"/>
    <property type="match status" value="1"/>
</dbReference>
<comment type="subunit">
    <text evidence="11">Monomer.</text>
</comment>
<dbReference type="InterPro" id="IPR005719">
    <property type="entry name" value="Dihydroorotate_DH_2"/>
</dbReference>
<evidence type="ECO:0000313" key="13">
    <source>
        <dbReference type="EMBL" id="GAA1664628.1"/>
    </source>
</evidence>
<feature type="domain" description="Dihydroorotate dehydrogenase catalytic" evidence="12">
    <location>
        <begin position="54"/>
        <end position="332"/>
    </location>
</feature>
<protein>
    <recommendedName>
        <fullName evidence="11">Dihydroorotate dehydrogenase (quinone)</fullName>
        <ecNumber evidence="11">1.3.5.2</ecNumber>
    </recommendedName>
    <alternativeName>
        <fullName evidence="11">DHOdehase</fullName>
        <shortName evidence="11">DHOD</shortName>
        <shortName evidence="11">DHODase</shortName>
    </alternativeName>
    <alternativeName>
        <fullName evidence="11">Dihydroorotate oxidase</fullName>
    </alternativeName>
</protein>
<dbReference type="PANTHER" id="PTHR48109">
    <property type="entry name" value="DIHYDROOROTATE DEHYDROGENASE (QUINONE), MITOCHONDRIAL-RELATED"/>
    <property type="match status" value="1"/>
</dbReference>
<evidence type="ECO:0000256" key="1">
    <source>
        <dbReference type="ARBA" id="ARBA00003125"/>
    </source>
</evidence>
<evidence type="ECO:0000256" key="11">
    <source>
        <dbReference type="HAMAP-Rule" id="MF_00225"/>
    </source>
</evidence>
<sequence length="338" mass="35391">MSLYEKTLRPALFRLGGDPETVHVRTLGALAKLSRTPVALAPVKARFFRGDPVVVAGIRFANRVGLAAGMDKDGVALDGWPALGFGFAEIGTVTAKPQPGNDKPRLFRLPASGAIINRMGFNNAGAQALADRLEKRRRSVVPLGISIGKSKVTPLADATQDYLTSLRLLQRYADYVAINVSSPNTPGLRSLAGKAELNELVSALVEESTTPLFVKVAPDLTNVAIGELIGVCLAHRVAGIIATNTTIDRAALAAVDVARGQEGGGLSGRPLTARAREVVRFVHTETAGALPVIGVGGIMTVDDASRMLDAGASLLQLYTGFIYGGPPLVRAIALATRG</sequence>
<dbReference type="PIRSF" id="PIRSF000164">
    <property type="entry name" value="DHO_oxidase"/>
    <property type="match status" value="1"/>
</dbReference>
<feature type="binding site" evidence="11">
    <location>
        <position position="215"/>
    </location>
    <ligand>
        <name>FMN</name>
        <dbReference type="ChEBI" id="CHEBI:58210"/>
    </ligand>
</feature>
<feature type="binding site" evidence="11">
    <location>
        <position position="179"/>
    </location>
    <ligand>
        <name>substrate</name>
    </ligand>
</feature>
<dbReference type="PROSITE" id="PS00912">
    <property type="entry name" value="DHODEHASE_2"/>
    <property type="match status" value="1"/>
</dbReference>
<evidence type="ECO:0000256" key="6">
    <source>
        <dbReference type="ARBA" id="ARBA00022643"/>
    </source>
</evidence>
<evidence type="ECO:0000256" key="9">
    <source>
        <dbReference type="ARBA" id="ARBA00023136"/>
    </source>
</evidence>
<dbReference type="NCBIfam" id="NF003652">
    <property type="entry name" value="PRK05286.2-5"/>
    <property type="match status" value="1"/>
</dbReference>
<keyword evidence="11" id="KW-1003">Cell membrane</keyword>
<feature type="binding site" evidence="11">
    <location>
        <position position="243"/>
    </location>
    <ligand>
        <name>FMN</name>
        <dbReference type="ChEBI" id="CHEBI:58210"/>
    </ligand>
</feature>
<keyword evidence="5 11" id="KW-0285">Flavoprotein</keyword>
<evidence type="ECO:0000256" key="10">
    <source>
        <dbReference type="ARBA" id="ARBA00048639"/>
    </source>
</evidence>
<dbReference type="InterPro" id="IPR001295">
    <property type="entry name" value="Dihydroorotate_DH_CS"/>
</dbReference>
<feature type="binding site" evidence="11">
    <location>
        <begin position="117"/>
        <end position="121"/>
    </location>
    <ligand>
        <name>substrate</name>
    </ligand>
</feature>
<keyword evidence="9 11" id="KW-0472">Membrane</keyword>
<proteinExistence type="inferred from homology"/>
<reference evidence="13 14" key="1">
    <citation type="journal article" date="2019" name="Int. J. Syst. Evol. Microbiol.">
        <title>The Global Catalogue of Microorganisms (GCM) 10K type strain sequencing project: providing services to taxonomists for standard genome sequencing and annotation.</title>
        <authorList>
            <consortium name="The Broad Institute Genomics Platform"/>
            <consortium name="The Broad Institute Genome Sequencing Center for Infectious Disease"/>
            <person name="Wu L."/>
            <person name="Ma J."/>
        </authorList>
    </citation>
    <scope>NUCLEOTIDE SEQUENCE [LARGE SCALE GENOMIC DNA]</scope>
    <source>
        <strain evidence="13 14">JCM 14718</strain>
    </source>
</reference>
<evidence type="ECO:0000259" key="12">
    <source>
        <dbReference type="Pfam" id="PF01180"/>
    </source>
</evidence>
<dbReference type="InterPro" id="IPR012135">
    <property type="entry name" value="Dihydroorotate_DH_1_2"/>
</dbReference>
<feature type="binding site" evidence="11">
    <location>
        <begin position="68"/>
        <end position="72"/>
    </location>
    <ligand>
        <name>FMN</name>
        <dbReference type="ChEBI" id="CHEBI:58210"/>
    </ligand>
</feature>
<comment type="similarity">
    <text evidence="4 11">Belongs to the dihydroorotate dehydrogenase family. Type 2 subfamily.</text>
</comment>
<dbReference type="InterPro" id="IPR013785">
    <property type="entry name" value="Aldolase_TIM"/>
</dbReference>
<evidence type="ECO:0000313" key="14">
    <source>
        <dbReference type="Proteomes" id="UP001500618"/>
    </source>
</evidence>
<feature type="binding site" evidence="11">
    <location>
        <position position="179"/>
    </location>
    <ligand>
        <name>FMN</name>
        <dbReference type="ChEBI" id="CHEBI:58210"/>
    </ligand>
</feature>
<organism evidence="13 14">
    <name type="scientific">Fodinicola feengrottensis</name>
    <dbReference type="NCBI Taxonomy" id="435914"/>
    <lineage>
        <taxon>Bacteria</taxon>
        <taxon>Bacillati</taxon>
        <taxon>Actinomycetota</taxon>
        <taxon>Actinomycetes</taxon>
        <taxon>Mycobacteriales</taxon>
        <taxon>Fodinicola</taxon>
    </lineage>
</organism>
<evidence type="ECO:0000256" key="3">
    <source>
        <dbReference type="ARBA" id="ARBA00005161"/>
    </source>
</evidence>
<keyword evidence="6 11" id="KW-0288">FMN</keyword>
<comment type="catalytic activity">
    <reaction evidence="10 11">
        <text>(S)-dihydroorotate + a quinone = orotate + a quinol</text>
        <dbReference type="Rhea" id="RHEA:30187"/>
        <dbReference type="ChEBI" id="CHEBI:24646"/>
        <dbReference type="ChEBI" id="CHEBI:30839"/>
        <dbReference type="ChEBI" id="CHEBI:30864"/>
        <dbReference type="ChEBI" id="CHEBI:132124"/>
        <dbReference type="EC" id="1.3.5.2"/>
    </reaction>
</comment>
<evidence type="ECO:0000256" key="7">
    <source>
        <dbReference type="ARBA" id="ARBA00022975"/>
    </source>
</evidence>
<feature type="binding site" evidence="11">
    <location>
        <position position="146"/>
    </location>
    <ligand>
        <name>FMN</name>
        <dbReference type="ChEBI" id="CHEBI:58210"/>
    </ligand>
</feature>
<dbReference type="EC" id="1.3.5.2" evidence="11"/>
<dbReference type="Pfam" id="PF01180">
    <property type="entry name" value="DHO_dh"/>
    <property type="match status" value="1"/>
</dbReference>
<dbReference type="PROSITE" id="PS00911">
    <property type="entry name" value="DHODEHASE_1"/>
    <property type="match status" value="1"/>
</dbReference>
<accession>A0ABN2G386</accession>
<comment type="caution">
    <text evidence="13">The sequence shown here is derived from an EMBL/GenBank/DDBJ whole genome shotgun (WGS) entry which is preliminary data.</text>
</comment>
<dbReference type="InterPro" id="IPR050074">
    <property type="entry name" value="DHO_dehydrogenase"/>
</dbReference>
<gene>
    <name evidence="11" type="primary">pyrD</name>
    <name evidence="13" type="ORF">GCM10009765_12720</name>
</gene>
<dbReference type="EMBL" id="BAAANY010000005">
    <property type="protein sequence ID" value="GAA1664628.1"/>
    <property type="molecule type" value="Genomic_DNA"/>
</dbReference>
<dbReference type="PANTHER" id="PTHR48109:SF4">
    <property type="entry name" value="DIHYDROOROTATE DEHYDROGENASE (QUINONE), MITOCHONDRIAL"/>
    <property type="match status" value="1"/>
</dbReference>
<evidence type="ECO:0000256" key="4">
    <source>
        <dbReference type="ARBA" id="ARBA00005359"/>
    </source>
</evidence>
<name>A0ABN2G386_9ACTN</name>
<feature type="binding site" evidence="11">
    <location>
        <position position="184"/>
    </location>
    <ligand>
        <name>substrate</name>
    </ligand>
</feature>
<feature type="binding site" evidence="11">
    <location>
        <position position="92"/>
    </location>
    <ligand>
        <name>FMN</name>
        <dbReference type="ChEBI" id="CHEBI:58210"/>
    </ligand>
</feature>
<feature type="binding site" evidence="11">
    <location>
        <begin position="318"/>
        <end position="319"/>
    </location>
    <ligand>
        <name>FMN</name>
        <dbReference type="ChEBI" id="CHEBI:58210"/>
    </ligand>
</feature>
<comment type="pathway">
    <text evidence="3 11">Pyrimidine metabolism; UMP biosynthesis via de novo pathway; orotate from (S)-dihydroorotate (quinone route): step 1/1.</text>
</comment>
<evidence type="ECO:0000256" key="5">
    <source>
        <dbReference type="ARBA" id="ARBA00022630"/>
    </source>
</evidence>
<keyword evidence="14" id="KW-1185">Reference proteome</keyword>
<dbReference type="CDD" id="cd04738">
    <property type="entry name" value="DHOD_2_like"/>
    <property type="match status" value="1"/>
</dbReference>
<evidence type="ECO:0000256" key="8">
    <source>
        <dbReference type="ARBA" id="ARBA00023002"/>
    </source>
</evidence>
<evidence type="ECO:0000256" key="2">
    <source>
        <dbReference type="ARBA" id="ARBA00004370"/>
    </source>
</evidence>
<dbReference type="InterPro" id="IPR005720">
    <property type="entry name" value="Dihydroorotate_DH_cat"/>
</dbReference>
<feature type="binding site" evidence="11">
    <location>
        <begin position="244"/>
        <end position="245"/>
    </location>
    <ligand>
        <name>substrate</name>
    </ligand>
</feature>
<dbReference type="NCBIfam" id="TIGR01036">
    <property type="entry name" value="pyrD_sub2"/>
    <property type="match status" value="1"/>
</dbReference>
<comment type="cofactor">
    <cofactor evidence="11">
        <name>FMN</name>
        <dbReference type="ChEBI" id="CHEBI:58210"/>
    </cofactor>
    <text evidence="11">Binds 1 FMN per subunit.</text>
</comment>